<protein>
    <submittedName>
        <fullName evidence="2">Uncharacterized protein</fullName>
    </submittedName>
</protein>
<organism evidence="2 3">
    <name type="scientific">Dissophora globulifera</name>
    <dbReference type="NCBI Taxonomy" id="979702"/>
    <lineage>
        <taxon>Eukaryota</taxon>
        <taxon>Fungi</taxon>
        <taxon>Fungi incertae sedis</taxon>
        <taxon>Mucoromycota</taxon>
        <taxon>Mortierellomycotina</taxon>
        <taxon>Mortierellomycetes</taxon>
        <taxon>Mortierellales</taxon>
        <taxon>Mortierellaceae</taxon>
        <taxon>Dissophora</taxon>
    </lineage>
</organism>
<evidence type="ECO:0000256" key="1">
    <source>
        <dbReference type="SAM" id="SignalP"/>
    </source>
</evidence>
<name>A0A9P6RUL3_9FUNG</name>
<dbReference type="AlphaFoldDB" id="A0A9P6RUL3"/>
<sequence>MRFTAAISVLALASTVLADGWKNIGGDLAYVGPNYNATFKAGDTIPFEYTFYTIKIAGSNSTTPVNGTAPVTPSTGTSTLTSLEWVGTTGNQTLQVTFDNGRTDGLASPCLATDVCTGTYHPKRINLVLPSDINAGNYTIILGYTLSLAGNRTIYYKEPVNVVASSASLTSPGPVYPNAPSTTVTLPVFAASKSSGLVNQGSKVYLATAIMVGTAAMMLL</sequence>
<keyword evidence="1" id="KW-0732">Signal</keyword>
<evidence type="ECO:0000313" key="3">
    <source>
        <dbReference type="Proteomes" id="UP000738325"/>
    </source>
</evidence>
<dbReference type="EMBL" id="JAAAIP010000099">
    <property type="protein sequence ID" value="KAG0325876.1"/>
    <property type="molecule type" value="Genomic_DNA"/>
</dbReference>
<dbReference type="Proteomes" id="UP000738325">
    <property type="component" value="Unassembled WGS sequence"/>
</dbReference>
<keyword evidence="3" id="KW-1185">Reference proteome</keyword>
<accession>A0A9P6RUL3</accession>
<reference evidence="2" key="1">
    <citation type="journal article" date="2020" name="Fungal Divers.">
        <title>Resolving the Mortierellaceae phylogeny through synthesis of multi-gene phylogenetics and phylogenomics.</title>
        <authorList>
            <person name="Vandepol N."/>
            <person name="Liber J."/>
            <person name="Desiro A."/>
            <person name="Na H."/>
            <person name="Kennedy M."/>
            <person name="Barry K."/>
            <person name="Grigoriev I.V."/>
            <person name="Miller A.N."/>
            <person name="O'Donnell K."/>
            <person name="Stajich J.E."/>
            <person name="Bonito G."/>
        </authorList>
    </citation>
    <scope>NUCLEOTIDE SEQUENCE</scope>
    <source>
        <strain evidence="2">REB-010B</strain>
    </source>
</reference>
<feature type="chain" id="PRO_5040220091" evidence="1">
    <location>
        <begin position="19"/>
        <end position="220"/>
    </location>
</feature>
<gene>
    <name evidence="2" type="ORF">BGZ99_010477</name>
</gene>
<feature type="signal peptide" evidence="1">
    <location>
        <begin position="1"/>
        <end position="18"/>
    </location>
</feature>
<proteinExistence type="predicted"/>
<evidence type="ECO:0000313" key="2">
    <source>
        <dbReference type="EMBL" id="KAG0325876.1"/>
    </source>
</evidence>
<comment type="caution">
    <text evidence="2">The sequence shown here is derived from an EMBL/GenBank/DDBJ whole genome shotgun (WGS) entry which is preliminary data.</text>
</comment>
<dbReference type="OrthoDB" id="2394782at2759"/>